<organism evidence="1 2">
    <name type="scientific">Spirosoma rhododendri</name>
    <dbReference type="NCBI Taxonomy" id="2728024"/>
    <lineage>
        <taxon>Bacteria</taxon>
        <taxon>Pseudomonadati</taxon>
        <taxon>Bacteroidota</taxon>
        <taxon>Cytophagia</taxon>
        <taxon>Cytophagales</taxon>
        <taxon>Cytophagaceae</taxon>
        <taxon>Spirosoma</taxon>
    </lineage>
</organism>
<dbReference type="SUPFAM" id="SSF143880">
    <property type="entry name" value="NE0471 N-terminal domain-like"/>
    <property type="match status" value="1"/>
</dbReference>
<sequence length="83" mass="9448">MHLLTQVTPLPDYKLALTFGTGETKVADINPFLQTEAFESLHNPTLFNTVANKEYYVEWLDGEVDLSADTLWHISTAIKHKEK</sequence>
<accession>A0A7L5DQN9</accession>
<dbReference type="InterPro" id="IPR018841">
    <property type="entry name" value="DUF2442"/>
</dbReference>
<name>A0A7L5DQN9_9BACT</name>
<evidence type="ECO:0000313" key="1">
    <source>
        <dbReference type="EMBL" id="QJD78848.1"/>
    </source>
</evidence>
<protein>
    <submittedName>
        <fullName evidence="1">DUF2442 domain-containing protein</fullName>
    </submittedName>
</protein>
<dbReference type="RefSeq" id="WP_169550815.1">
    <property type="nucleotide sequence ID" value="NZ_CP051677.1"/>
</dbReference>
<dbReference type="KEGG" id="srho:HH216_10715"/>
<dbReference type="EMBL" id="CP051677">
    <property type="protein sequence ID" value="QJD78848.1"/>
    <property type="molecule type" value="Genomic_DNA"/>
</dbReference>
<dbReference type="Gene3D" id="3.30.2020.10">
    <property type="entry name" value="NE0471-like N-terminal domain"/>
    <property type="match status" value="1"/>
</dbReference>
<gene>
    <name evidence="1" type="ORF">HH216_10715</name>
</gene>
<reference evidence="1 2" key="1">
    <citation type="submission" date="2020-04" db="EMBL/GenBank/DDBJ databases">
        <title>Genome sequencing of novel species.</title>
        <authorList>
            <person name="Heo J."/>
            <person name="Kim S.-J."/>
            <person name="Kim J.-S."/>
            <person name="Hong S.-B."/>
            <person name="Kwon S.-W."/>
        </authorList>
    </citation>
    <scope>NUCLEOTIDE SEQUENCE [LARGE SCALE GENOMIC DNA]</scope>
    <source>
        <strain evidence="1 2">CJU-R4</strain>
    </source>
</reference>
<dbReference type="AlphaFoldDB" id="A0A7L5DQN9"/>
<keyword evidence="2" id="KW-1185">Reference proteome</keyword>
<evidence type="ECO:0000313" key="2">
    <source>
        <dbReference type="Proteomes" id="UP000501128"/>
    </source>
</evidence>
<dbReference type="InterPro" id="IPR036782">
    <property type="entry name" value="NE0471-like_N"/>
</dbReference>
<proteinExistence type="predicted"/>
<dbReference type="Proteomes" id="UP000501128">
    <property type="component" value="Chromosome"/>
</dbReference>
<dbReference type="Pfam" id="PF10387">
    <property type="entry name" value="DUF2442"/>
    <property type="match status" value="1"/>
</dbReference>